<comment type="caution">
    <text evidence="1">The sequence shown here is derived from an EMBL/GenBank/DDBJ whole genome shotgun (WGS) entry which is preliminary data.</text>
</comment>
<gene>
    <name evidence="1" type="ORF">PHMEG_0002393</name>
</gene>
<dbReference type="PANTHER" id="PTHR37984">
    <property type="entry name" value="PROTEIN CBG26694"/>
    <property type="match status" value="1"/>
</dbReference>
<dbReference type="Proteomes" id="UP000198211">
    <property type="component" value="Unassembled WGS sequence"/>
</dbReference>
<dbReference type="PANTHER" id="PTHR37984:SF5">
    <property type="entry name" value="PROTEIN NYNRIN-LIKE"/>
    <property type="match status" value="1"/>
</dbReference>
<proteinExistence type="predicted"/>
<protein>
    <recommendedName>
        <fullName evidence="3">Reverse transcriptase</fullName>
    </recommendedName>
</protein>
<evidence type="ECO:0000313" key="1">
    <source>
        <dbReference type="EMBL" id="OWZ22839.1"/>
    </source>
</evidence>
<reference evidence="2" key="1">
    <citation type="submission" date="2017-03" db="EMBL/GenBank/DDBJ databases">
        <title>Phytopthora megakarya and P. palmivora, two closely related causual agents of cacao black pod achieved similar genome size and gene model numbers by different mechanisms.</title>
        <authorList>
            <person name="Ali S."/>
            <person name="Shao J."/>
            <person name="Larry D.J."/>
            <person name="Kronmiller B."/>
            <person name="Shen D."/>
            <person name="Strem M.D."/>
            <person name="Melnick R.L."/>
            <person name="Guiltinan M.J."/>
            <person name="Tyler B.M."/>
            <person name="Meinhardt L.W."/>
            <person name="Bailey B.A."/>
        </authorList>
    </citation>
    <scope>NUCLEOTIDE SEQUENCE [LARGE SCALE GENOMIC DNA]</scope>
    <source>
        <strain evidence="2">zdho120</strain>
    </source>
</reference>
<dbReference type="InterPro" id="IPR050951">
    <property type="entry name" value="Retrovirus_Pol_polyprotein"/>
</dbReference>
<sequence length="225" mass="25787">MLVDPEVLEFLGISPEASDAPISQGTERRGGVSRISTNTVIHQNRVAPEQMGPVLARNDIIYGDPSWGDLCKTQNALLYRLRYRNISVSLPKREFGVKKCKYLGHDINSDGIRNYPKLAEMVLLNLSFPMAHKVLNYYANFIEDLPVLVATLYEVPDEQLCSERDLEKPKYTFDILKDWLVWTQLLQHPDPGRQYDYDGTIPPVLFLERVFQDAELGTIPSTRRY</sequence>
<dbReference type="EMBL" id="NBNE01000105">
    <property type="protein sequence ID" value="OWZ22839.1"/>
    <property type="molecule type" value="Genomic_DNA"/>
</dbReference>
<accession>A0A225X0T4</accession>
<dbReference type="InterPro" id="IPR043502">
    <property type="entry name" value="DNA/RNA_pol_sf"/>
</dbReference>
<organism evidence="1 2">
    <name type="scientific">Phytophthora megakarya</name>
    <dbReference type="NCBI Taxonomy" id="4795"/>
    <lineage>
        <taxon>Eukaryota</taxon>
        <taxon>Sar</taxon>
        <taxon>Stramenopiles</taxon>
        <taxon>Oomycota</taxon>
        <taxon>Peronosporomycetes</taxon>
        <taxon>Peronosporales</taxon>
        <taxon>Peronosporaceae</taxon>
        <taxon>Phytophthora</taxon>
    </lineage>
</organism>
<evidence type="ECO:0008006" key="3">
    <source>
        <dbReference type="Google" id="ProtNLM"/>
    </source>
</evidence>
<dbReference type="Gene3D" id="3.30.70.270">
    <property type="match status" value="1"/>
</dbReference>
<dbReference type="AlphaFoldDB" id="A0A225X0T4"/>
<dbReference type="SUPFAM" id="SSF56672">
    <property type="entry name" value="DNA/RNA polymerases"/>
    <property type="match status" value="1"/>
</dbReference>
<keyword evidence="2" id="KW-1185">Reference proteome</keyword>
<evidence type="ECO:0000313" key="2">
    <source>
        <dbReference type="Proteomes" id="UP000198211"/>
    </source>
</evidence>
<dbReference type="InterPro" id="IPR043128">
    <property type="entry name" value="Rev_trsase/Diguanyl_cyclase"/>
</dbReference>
<name>A0A225X0T4_9STRA</name>